<keyword evidence="3" id="KW-1185">Reference proteome</keyword>
<organism evidence="2 3">
    <name type="scientific">Thermococcus guaymasensis DSM 11113</name>
    <dbReference type="NCBI Taxonomy" id="1432656"/>
    <lineage>
        <taxon>Archaea</taxon>
        <taxon>Methanobacteriati</taxon>
        <taxon>Methanobacteriota</taxon>
        <taxon>Thermococci</taxon>
        <taxon>Thermococcales</taxon>
        <taxon>Thermococcaceae</taxon>
        <taxon>Thermococcus</taxon>
    </lineage>
</organism>
<accession>A0A0X1KNG8</accession>
<evidence type="ECO:0000256" key="1">
    <source>
        <dbReference type="SAM" id="Phobius"/>
    </source>
</evidence>
<dbReference type="Proteomes" id="UP000062043">
    <property type="component" value="Chromosome"/>
</dbReference>
<keyword evidence="1" id="KW-1133">Transmembrane helix</keyword>
<keyword evidence="1" id="KW-0812">Transmembrane</keyword>
<dbReference type="KEGG" id="tgy:X802_08005"/>
<dbReference type="PATRIC" id="fig|1432656.3.peg.1563"/>
<sequence>MGLTWTQLPEEIKYTAKQFGFYIIGIPSVVAVVYMFASWTPFRAMQSSERRASPLPS</sequence>
<dbReference type="STRING" id="1432656.X802_08005"/>
<dbReference type="EMBL" id="CP007140">
    <property type="protein sequence ID" value="AJC72775.1"/>
    <property type="molecule type" value="Genomic_DNA"/>
</dbReference>
<protein>
    <submittedName>
        <fullName evidence="2">Uncharacterized protein</fullName>
    </submittedName>
</protein>
<evidence type="ECO:0000313" key="2">
    <source>
        <dbReference type="EMBL" id="AJC72775.1"/>
    </source>
</evidence>
<name>A0A0X1KNG8_9EURY</name>
<keyword evidence="1" id="KW-0472">Membrane</keyword>
<gene>
    <name evidence="2" type="ORF">X802_08005</name>
</gene>
<proteinExistence type="predicted"/>
<dbReference type="AlphaFoldDB" id="A0A0X1KNG8"/>
<reference evidence="2 3" key="1">
    <citation type="submission" date="2014-01" db="EMBL/GenBank/DDBJ databases">
        <title>Genome sequencing of Thermococcus guaymasensis.</title>
        <authorList>
            <person name="Zhang X."/>
            <person name="Alvare G."/>
            <person name="Fristensky B."/>
            <person name="Chen L."/>
            <person name="Suen T."/>
            <person name="Chen Q."/>
            <person name="Ma K."/>
        </authorList>
    </citation>
    <scope>NUCLEOTIDE SEQUENCE [LARGE SCALE GENOMIC DNA]</scope>
    <source>
        <strain evidence="2 3">DSM 11113</strain>
    </source>
</reference>
<evidence type="ECO:0000313" key="3">
    <source>
        <dbReference type="Proteomes" id="UP000062043"/>
    </source>
</evidence>
<feature type="transmembrane region" description="Helical" evidence="1">
    <location>
        <begin position="20"/>
        <end position="42"/>
    </location>
</feature>